<proteinExistence type="inferred from homology"/>
<evidence type="ECO:0000256" key="4">
    <source>
        <dbReference type="ARBA" id="ARBA00011738"/>
    </source>
</evidence>
<keyword evidence="20" id="KW-1185">Reference proteome</keyword>
<dbReference type="Proteomes" id="UP000317421">
    <property type="component" value="Unassembled WGS sequence"/>
</dbReference>
<evidence type="ECO:0000256" key="17">
    <source>
        <dbReference type="RuleBase" id="RU003464"/>
    </source>
</evidence>
<dbReference type="PANTHER" id="PTHR46417">
    <property type="entry name" value="TRNA (GUANINE-N(1)-)-METHYLTRANSFERASE"/>
    <property type="match status" value="1"/>
</dbReference>
<evidence type="ECO:0000313" key="19">
    <source>
        <dbReference type="EMBL" id="TWT99283.1"/>
    </source>
</evidence>
<keyword evidence="11 15" id="KW-0819">tRNA processing</keyword>
<dbReference type="Gene3D" id="1.10.1270.20">
    <property type="entry name" value="tRNA(m1g37)methyltransferase, domain 2"/>
    <property type="match status" value="1"/>
</dbReference>
<evidence type="ECO:0000256" key="3">
    <source>
        <dbReference type="ARBA" id="ARBA00007630"/>
    </source>
</evidence>
<feature type="binding site" evidence="15 16">
    <location>
        <begin position="134"/>
        <end position="139"/>
    </location>
    <ligand>
        <name>S-adenosyl-L-methionine</name>
        <dbReference type="ChEBI" id="CHEBI:59789"/>
    </ligand>
</feature>
<dbReference type="GO" id="GO:0002939">
    <property type="term" value="P:tRNA N1-guanine methylation"/>
    <property type="evidence" value="ECO:0007669"/>
    <property type="project" value="TreeGrafter"/>
</dbReference>
<sequence>MRFDVLTLFPEIFSGYQTQSLLKLAIDRGLTSVHLHNLRDWAVGKHRQVDDKPFGGGPGMLLMPGPVVEAVEAVQTADDAPPGRLLLMSPQGRRLDQPFVEDLATSERLLLLCGRYEGFDQRVVDLLQPEEVSIGDYVLNGGEVAAMTIIDAVVRLVPGVLGDETSNQEDSFSRAGRTLEYAQYTRPREYRGLEVPEVLLSGNHPEIAAWREADALRRTAERRGAAES</sequence>
<comment type="caution">
    <text evidence="19">The sequence shown here is derived from an EMBL/GenBank/DDBJ whole genome shotgun (WGS) entry which is preliminary data.</text>
</comment>
<dbReference type="SUPFAM" id="SSF75217">
    <property type="entry name" value="alpha/beta knot"/>
    <property type="match status" value="1"/>
</dbReference>
<evidence type="ECO:0000256" key="8">
    <source>
        <dbReference type="ARBA" id="ARBA00022603"/>
    </source>
</evidence>
<evidence type="ECO:0000256" key="9">
    <source>
        <dbReference type="ARBA" id="ARBA00022679"/>
    </source>
</evidence>
<feature type="binding site" evidence="15 16">
    <location>
        <position position="114"/>
    </location>
    <ligand>
        <name>S-adenosyl-L-methionine</name>
        <dbReference type="ChEBI" id="CHEBI:59789"/>
    </ligand>
</feature>
<accession>A0A5C6AM81</accession>
<dbReference type="InterPro" id="IPR029026">
    <property type="entry name" value="tRNA_m1G_MTases_N"/>
</dbReference>
<name>A0A5C6AM81_9BACT</name>
<dbReference type="GO" id="GO:0052906">
    <property type="term" value="F:tRNA (guanine(37)-N1)-methyltransferase activity"/>
    <property type="evidence" value="ECO:0007669"/>
    <property type="project" value="UniProtKB-UniRule"/>
</dbReference>
<evidence type="ECO:0000256" key="11">
    <source>
        <dbReference type="ARBA" id="ARBA00022694"/>
    </source>
</evidence>
<comment type="catalytic activity">
    <reaction evidence="14 15 17">
        <text>guanosine(37) in tRNA + S-adenosyl-L-methionine = N(1)-methylguanosine(37) in tRNA + S-adenosyl-L-homocysteine + H(+)</text>
        <dbReference type="Rhea" id="RHEA:36899"/>
        <dbReference type="Rhea" id="RHEA-COMP:10145"/>
        <dbReference type="Rhea" id="RHEA-COMP:10147"/>
        <dbReference type="ChEBI" id="CHEBI:15378"/>
        <dbReference type="ChEBI" id="CHEBI:57856"/>
        <dbReference type="ChEBI" id="CHEBI:59789"/>
        <dbReference type="ChEBI" id="CHEBI:73542"/>
        <dbReference type="ChEBI" id="CHEBI:74269"/>
        <dbReference type="EC" id="2.1.1.228"/>
    </reaction>
</comment>
<evidence type="ECO:0000256" key="7">
    <source>
        <dbReference type="ARBA" id="ARBA00022490"/>
    </source>
</evidence>
<comment type="subcellular location">
    <subcellularLocation>
        <location evidence="2 15 17">Cytoplasm</location>
    </subcellularLocation>
</comment>
<reference evidence="19 20" key="1">
    <citation type="submission" date="2019-02" db="EMBL/GenBank/DDBJ databases">
        <title>Deep-cultivation of Planctomycetes and their phenomic and genomic characterization uncovers novel biology.</title>
        <authorList>
            <person name="Wiegand S."/>
            <person name="Jogler M."/>
            <person name="Boedeker C."/>
            <person name="Pinto D."/>
            <person name="Vollmers J."/>
            <person name="Rivas-Marin E."/>
            <person name="Kohn T."/>
            <person name="Peeters S.H."/>
            <person name="Heuer A."/>
            <person name="Rast P."/>
            <person name="Oberbeckmann S."/>
            <person name="Bunk B."/>
            <person name="Jeske O."/>
            <person name="Meyerdierks A."/>
            <person name="Storesund J.E."/>
            <person name="Kallscheuer N."/>
            <person name="Luecker S."/>
            <person name="Lage O.M."/>
            <person name="Pohl T."/>
            <person name="Merkel B.J."/>
            <person name="Hornburger P."/>
            <person name="Mueller R.-W."/>
            <person name="Bruemmer F."/>
            <person name="Labrenz M."/>
            <person name="Spormann A.M."/>
            <person name="Op Den Camp H."/>
            <person name="Overmann J."/>
            <person name="Amann R."/>
            <person name="Jetten M.S.M."/>
            <person name="Mascher T."/>
            <person name="Medema M.H."/>
            <person name="Devos D.P."/>
            <person name="Kaster A.-K."/>
            <person name="Ovreas L."/>
            <person name="Rohde M."/>
            <person name="Galperin M.Y."/>
            <person name="Jogler C."/>
        </authorList>
    </citation>
    <scope>NUCLEOTIDE SEQUENCE [LARGE SCALE GENOMIC DNA]</scope>
    <source>
        <strain evidence="19 20">Pla108</strain>
    </source>
</reference>
<feature type="domain" description="tRNA methyltransferase TRMD/TRM10-type" evidence="18">
    <location>
        <begin position="1"/>
        <end position="223"/>
    </location>
</feature>
<keyword evidence="9 15" id="KW-0808">Transferase</keyword>
<dbReference type="NCBIfam" id="NF000648">
    <property type="entry name" value="PRK00026.1"/>
    <property type="match status" value="1"/>
</dbReference>
<dbReference type="FunFam" id="3.40.1280.10:FF:000001">
    <property type="entry name" value="tRNA (guanine-N(1)-)-methyltransferase"/>
    <property type="match status" value="1"/>
</dbReference>
<evidence type="ECO:0000259" key="18">
    <source>
        <dbReference type="Pfam" id="PF01746"/>
    </source>
</evidence>
<dbReference type="PIRSF" id="PIRSF000386">
    <property type="entry name" value="tRNA_mtase"/>
    <property type="match status" value="1"/>
</dbReference>
<dbReference type="InterPro" id="IPR002649">
    <property type="entry name" value="tRNA_m1G_MeTrfase_TrmD"/>
</dbReference>
<evidence type="ECO:0000256" key="14">
    <source>
        <dbReference type="ARBA" id="ARBA00047783"/>
    </source>
</evidence>
<dbReference type="GO" id="GO:0005829">
    <property type="term" value="C:cytosol"/>
    <property type="evidence" value="ECO:0007669"/>
    <property type="project" value="TreeGrafter"/>
</dbReference>
<keyword evidence="10 15" id="KW-0949">S-adenosyl-L-methionine</keyword>
<evidence type="ECO:0000313" key="20">
    <source>
        <dbReference type="Proteomes" id="UP000317421"/>
    </source>
</evidence>
<comment type="subunit">
    <text evidence="4 15 17">Homodimer.</text>
</comment>
<dbReference type="PANTHER" id="PTHR46417:SF1">
    <property type="entry name" value="TRNA (GUANINE-N(1)-)-METHYLTRANSFERASE"/>
    <property type="match status" value="1"/>
</dbReference>
<evidence type="ECO:0000256" key="16">
    <source>
        <dbReference type="PIRSR" id="PIRSR000386-1"/>
    </source>
</evidence>
<keyword evidence="7 15" id="KW-0963">Cytoplasm</keyword>
<dbReference type="AlphaFoldDB" id="A0A5C6AM81"/>
<organism evidence="19 20">
    <name type="scientific">Botrimarina colliarenosi</name>
    <dbReference type="NCBI Taxonomy" id="2528001"/>
    <lineage>
        <taxon>Bacteria</taxon>
        <taxon>Pseudomonadati</taxon>
        <taxon>Planctomycetota</taxon>
        <taxon>Planctomycetia</taxon>
        <taxon>Pirellulales</taxon>
        <taxon>Lacipirellulaceae</taxon>
        <taxon>Botrimarina</taxon>
    </lineage>
</organism>
<dbReference type="Pfam" id="PF01746">
    <property type="entry name" value="tRNA_m1G_MT"/>
    <property type="match status" value="1"/>
</dbReference>
<evidence type="ECO:0000256" key="1">
    <source>
        <dbReference type="ARBA" id="ARBA00002634"/>
    </source>
</evidence>
<evidence type="ECO:0000256" key="5">
    <source>
        <dbReference type="ARBA" id="ARBA00012807"/>
    </source>
</evidence>
<evidence type="ECO:0000256" key="15">
    <source>
        <dbReference type="HAMAP-Rule" id="MF_00605"/>
    </source>
</evidence>
<dbReference type="Gene3D" id="3.40.1280.10">
    <property type="match status" value="1"/>
</dbReference>
<gene>
    <name evidence="15 19" type="primary">trmD</name>
    <name evidence="19" type="ORF">Pla108_02180</name>
</gene>
<dbReference type="HAMAP" id="MF_00605">
    <property type="entry name" value="TrmD"/>
    <property type="match status" value="1"/>
</dbReference>
<dbReference type="EMBL" id="SJPR01000001">
    <property type="protein sequence ID" value="TWT99283.1"/>
    <property type="molecule type" value="Genomic_DNA"/>
</dbReference>
<evidence type="ECO:0000256" key="13">
    <source>
        <dbReference type="ARBA" id="ARBA00033392"/>
    </source>
</evidence>
<evidence type="ECO:0000256" key="6">
    <source>
        <dbReference type="ARBA" id="ARBA00014679"/>
    </source>
</evidence>
<dbReference type="InterPro" id="IPR016009">
    <property type="entry name" value="tRNA_MeTrfase_TRMD/TRM10"/>
</dbReference>
<dbReference type="InterPro" id="IPR023148">
    <property type="entry name" value="tRNA_m1G_MeTrfase_C_sf"/>
</dbReference>
<dbReference type="RefSeq" id="WP_146441679.1">
    <property type="nucleotide sequence ID" value="NZ_SJPR01000001.1"/>
</dbReference>
<evidence type="ECO:0000256" key="10">
    <source>
        <dbReference type="ARBA" id="ARBA00022691"/>
    </source>
</evidence>
<dbReference type="CDD" id="cd18080">
    <property type="entry name" value="TrmD-like"/>
    <property type="match status" value="1"/>
</dbReference>
<keyword evidence="8 15" id="KW-0489">Methyltransferase</keyword>
<comment type="function">
    <text evidence="1 15 17">Specifically methylates guanosine-37 in various tRNAs.</text>
</comment>
<dbReference type="EC" id="2.1.1.228" evidence="5 15"/>
<dbReference type="InterPro" id="IPR029028">
    <property type="entry name" value="Alpha/beta_knot_MTases"/>
</dbReference>
<dbReference type="OrthoDB" id="9807416at2"/>
<dbReference type="NCBIfam" id="TIGR00088">
    <property type="entry name" value="trmD"/>
    <property type="match status" value="1"/>
</dbReference>
<evidence type="ECO:0000256" key="2">
    <source>
        <dbReference type="ARBA" id="ARBA00004496"/>
    </source>
</evidence>
<evidence type="ECO:0000256" key="12">
    <source>
        <dbReference type="ARBA" id="ARBA00029736"/>
    </source>
</evidence>
<protein>
    <recommendedName>
        <fullName evidence="6 15">tRNA (guanine-N(1)-)-methyltransferase</fullName>
        <ecNumber evidence="5 15">2.1.1.228</ecNumber>
    </recommendedName>
    <alternativeName>
        <fullName evidence="12 15">M1G-methyltransferase</fullName>
    </alternativeName>
    <alternativeName>
        <fullName evidence="13 15">tRNA [GM37] methyltransferase</fullName>
    </alternativeName>
</protein>
<comment type="similarity">
    <text evidence="3 15 17">Belongs to the RNA methyltransferase TrmD family.</text>
</comment>